<evidence type="ECO:0000256" key="4">
    <source>
        <dbReference type="HAMAP-Rule" id="MF_01963"/>
    </source>
</evidence>
<comment type="catalytic activity">
    <reaction evidence="4">
        <text>S-methyl-5'-thioadenosine + phosphate = 5-(methylsulfanyl)-alpha-D-ribose 1-phosphate + adenine</text>
        <dbReference type="Rhea" id="RHEA:11852"/>
        <dbReference type="ChEBI" id="CHEBI:16708"/>
        <dbReference type="ChEBI" id="CHEBI:17509"/>
        <dbReference type="ChEBI" id="CHEBI:43474"/>
        <dbReference type="ChEBI" id="CHEBI:58533"/>
        <dbReference type="EC" id="2.4.2.28"/>
    </reaction>
</comment>
<dbReference type="InterPro" id="IPR000845">
    <property type="entry name" value="Nucleoside_phosphorylase_d"/>
</dbReference>
<dbReference type="InterPro" id="IPR018099">
    <property type="entry name" value="Purine_phosphorylase-2_CS"/>
</dbReference>
<dbReference type="GO" id="GO:0019509">
    <property type="term" value="P:L-methionine salvage from methylthioadenosine"/>
    <property type="evidence" value="ECO:0007669"/>
    <property type="project" value="UniProtKB-UniRule"/>
</dbReference>
<dbReference type="AlphaFoldDB" id="A0A370X2V1"/>
<dbReference type="HAMAP" id="MF_01963">
    <property type="entry name" value="MTAP"/>
    <property type="match status" value="1"/>
</dbReference>
<dbReference type="EMBL" id="QRBF01000005">
    <property type="protein sequence ID" value="RDS82610.1"/>
    <property type="molecule type" value="Genomic_DNA"/>
</dbReference>
<dbReference type="InterPro" id="IPR035994">
    <property type="entry name" value="Nucleoside_phosphorylase_sf"/>
</dbReference>
<protein>
    <recommendedName>
        <fullName evidence="4">S-methyl-5'-thioadenosine phosphorylase</fullName>
        <ecNumber evidence="4">2.4.2.28</ecNumber>
    </recommendedName>
    <alternativeName>
        <fullName evidence="4">5'-methylthioadenosine phosphorylase</fullName>
        <shortName evidence="4">MTA phosphorylase</shortName>
        <shortName evidence="4">MTAP</shortName>
    </alternativeName>
</protein>
<comment type="pathway">
    <text evidence="4">Amino-acid biosynthesis; L-methionine biosynthesis via salvage pathway; S-methyl-5-thio-alpha-D-ribose 1-phosphate from S-methyl-5'-thioadenosine (phosphorylase route): step 1/1.</text>
</comment>
<dbReference type="PROSITE" id="PS01240">
    <property type="entry name" value="PNP_MTAP_2"/>
    <property type="match status" value="1"/>
</dbReference>
<evidence type="ECO:0000313" key="7">
    <source>
        <dbReference type="Proteomes" id="UP000255334"/>
    </source>
</evidence>
<dbReference type="GO" id="GO:0017061">
    <property type="term" value="F:S-methyl-5-thioadenosine phosphorylase activity"/>
    <property type="evidence" value="ECO:0007669"/>
    <property type="project" value="UniProtKB-UniRule"/>
</dbReference>
<comment type="caution">
    <text evidence="6">The sequence shown here is derived from an EMBL/GenBank/DDBJ whole genome shotgun (WGS) entry which is preliminary data.</text>
</comment>
<dbReference type="PANTHER" id="PTHR42679">
    <property type="entry name" value="S-METHYL-5'-THIOADENOSINE PHOSPHORYLASE"/>
    <property type="match status" value="1"/>
</dbReference>
<dbReference type="GO" id="GO:0005829">
    <property type="term" value="C:cytosol"/>
    <property type="evidence" value="ECO:0007669"/>
    <property type="project" value="TreeGrafter"/>
</dbReference>
<keyword evidence="1 4" id="KW-0328">Glycosyltransferase</keyword>
<dbReference type="NCBIfam" id="TIGR01694">
    <property type="entry name" value="MTAP"/>
    <property type="match status" value="1"/>
</dbReference>
<dbReference type="CDD" id="cd09010">
    <property type="entry name" value="MTAP_SsMTAPII_like_MTIP"/>
    <property type="match status" value="1"/>
</dbReference>
<proteinExistence type="inferred from homology"/>
<dbReference type="EC" id="2.4.2.28" evidence="4"/>
<comment type="subunit">
    <text evidence="4">Homohexamer. Dimer of a homotrimer.</text>
</comment>
<name>A0A370X2V1_9GAMM</name>
<dbReference type="OrthoDB" id="1523230at2"/>
<comment type="function">
    <text evidence="4">Catalyzes the reversible phosphorylation of S-methyl-5'-thioadenosine (MTA) to adenine and 5-methylthioribose-1-phosphate. Involved in the breakdown of MTA, a major by-product of polyamine biosynthesis. Responsible for the first step in the methionine salvage pathway after MTA has been generated from S-adenosylmethionine. Has broad substrate specificity with 6-aminopurine nucleosides as preferred substrates.</text>
</comment>
<dbReference type="InterPro" id="IPR010044">
    <property type="entry name" value="MTAP"/>
</dbReference>
<dbReference type="Gene3D" id="3.40.50.1580">
    <property type="entry name" value="Nucleoside phosphorylase domain"/>
    <property type="match status" value="1"/>
</dbReference>
<gene>
    <name evidence="4 6" type="primary">mtnP</name>
    <name evidence="6" type="ORF">DWU99_14535</name>
</gene>
<sequence>MSLQGKQHSIGVIGGSGLQGLQGLAHVEHIEIKTPYSDTPVNITTGQLGDVHVAFLQRHGVGHRVPPASINVRANMAALKHIGCRQVLSLSAVGSLDENVAPGTFVVVDQFIDRTIQRQKTYFGPGLVGHVPFGDPTCARMRDALINVSREKALALRTSGTYVVMEGPQFSTKAESNLYRQWGGTIIGMTGMPEAKLAREAEMCYAMVAMATDYDCWFSGEPPVTASMISERMAKISASANALVADATTYLSGVNGEDCQCGCHRALDTAIMTAPAHRDPEMLSRFEFVVSRIRQI</sequence>
<dbReference type="SUPFAM" id="SSF53167">
    <property type="entry name" value="Purine and uridine phosphorylases"/>
    <property type="match status" value="1"/>
</dbReference>
<feature type="domain" description="Nucleoside phosphorylase" evidence="5">
    <location>
        <begin position="10"/>
        <end position="244"/>
    </location>
</feature>
<dbReference type="PANTHER" id="PTHR42679:SF2">
    <property type="entry name" value="S-METHYL-5'-THIOADENOSINE PHOSPHORYLASE"/>
    <property type="match status" value="1"/>
</dbReference>
<evidence type="ECO:0000256" key="2">
    <source>
        <dbReference type="ARBA" id="ARBA00022679"/>
    </source>
</evidence>
<accession>A0A370X2V1</accession>
<feature type="binding site" evidence="4">
    <location>
        <begin position="213"/>
        <end position="215"/>
    </location>
    <ligand>
        <name>substrate</name>
    </ligand>
</feature>
<dbReference type="Pfam" id="PF01048">
    <property type="entry name" value="PNP_UDP_1"/>
    <property type="match status" value="1"/>
</dbReference>
<evidence type="ECO:0000256" key="1">
    <source>
        <dbReference type="ARBA" id="ARBA00022676"/>
    </source>
</evidence>
<dbReference type="FunFam" id="3.40.50.1580:FF:000012">
    <property type="entry name" value="Probable 6-oxopurine nucleoside phosphorylase"/>
    <property type="match status" value="1"/>
</dbReference>
<evidence type="ECO:0000259" key="5">
    <source>
        <dbReference type="Pfam" id="PF01048"/>
    </source>
</evidence>
<feature type="binding site" evidence="4">
    <location>
        <begin position="58"/>
        <end position="59"/>
    </location>
    <ligand>
        <name>phosphate</name>
        <dbReference type="ChEBI" id="CHEBI:43474"/>
    </ligand>
</feature>
<reference evidence="6 7" key="1">
    <citation type="submission" date="2018-07" db="EMBL/GenBank/DDBJ databases">
        <title>Dyella monticola sp. nov. and Dyella psychrodurans sp. nov. isolated from monsoon evergreen broad-leaved forest soil of Dinghu Mountain, China.</title>
        <authorList>
            <person name="Gao Z."/>
            <person name="Qiu L."/>
        </authorList>
    </citation>
    <scope>NUCLEOTIDE SEQUENCE [LARGE SCALE GENOMIC DNA]</scope>
    <source>
        <strain evidence="6 7">4MSK11</strain>
    </source>
</reference>
<feature type="site" description="Important for substrate specificity" evidence="4">
    <location>
        <position position="171"/>
    </location>
</feature>
<feature type="binding site" evidence="4">
    <location>
        <begin position="91"/>
        <end position="92"/>
    </location>
    <ligand>
        <name>phosphate</name>
        <dbReference type="ChEBI" id="CHEBI:43474"/>
    </ligand>
</feature>
<feature type="binding site" evidence="4">
    <location>
        <position position="189"/>
    </location>
    <ligand>
        <name>substrate</name>
    </ligand>
</feature>
<organism evidence="6 7">
    <name type="scientific">Dyella psychrodurans</name>
    <dbReference type="NCBI Taxonomy" id="1927960"/>
    <lineage>
        <taxon>Bacteria</taxon>
        <taxon>Pseudomonadati</taxon>
        <taxon>Pseudomonadota</taxon>
        <taxon>Gammaproteobacteria</taxon>
        <taxon>Lysobacterales</taxon>
        <taxon>Rhodanobacteraceae</taxon>
        <taxon>Dyella</taxon>
    </lineage>
</organism>
<dbReference type="RefSeq" id="WP_115478786.1">
    <property type="nucleotide sequence ID" value="NZ_QRBF01000005.1"/>
</dbReference>
<comment type="similarity">
    <text evidence="4">Belongs to the PNP/MTAP phosphorylase family. MTAP subfamily.</text>
</comment>
<feature type="site" description="Important for substrate specificity" evidence="4">
    <location>
        <position position="226"/>
    </location>
</feature>
<feature type="binding site" evidence="4">
    <location>
        <position position="190"/>
    </location>
    <ligand>
        <name>phosphate</name>
        <dbReference type="ChEBI" id="CHEBI:43474"/>
    </ligand>
</feature>
<dbReference type="GO" id="GO:0006166">
    <property type="term" value="P:purine ribonucleoside salvage"/>
    <property type="evidence" value="ECO:0007669"/>
    <property type="project" value="UniProtKB-KW"/>
</dbReference>
<evidence type="ECO:0000256" key="3">
    <source>
        <dbReference type="ARBA" id="ARBA00022726"/>
    </source>
</evidence>
<keyword evidence="7" id="KW-1185">Reference proteome</keyword>
<dbReference type="Proteomes" id="UP000255334">
    <property type="component" value="Unassembled WGS sequence"/>
</dbReference>
<evidence type="ECO:0000313" key="6">
    <source>
        <dbReference type="EMBL" id="RDS82610.1"/>
    </source>
</evidence>
<feature type="binding site" evidence="4">
    <location>
        <position position="16"/>
    </location>
    <ligand>
        <name>phosphate</name>
        <dbReference type="ChEBI" id="CHEBI:43474"/>
    </ligand>
</feature>
<keyword evidence="3 4" id="KW-0660">Purine salvage</keyword>
<keyword evidence="2 4" id="KW-0808">Transferase</keyword>
<dbReference type="UniPathway" id="UPA00904">
    <property type="reaction ID" value="UER00873"/>
</dbReference>